<feature type="compositionally biased region" description="Polar residues" evidence="1">
    <location>
        <begin position="548"/>
        <end position="562"/>
    </location>
</feature>
<feature type="compositionally biased region" description="Polar residues" evidence="1">
    <location>
        <begin position="69"/>
        <end position="82"/>
    </location>
</feature>
<feature type="region of interest" description="Disordered" evidence="1">
    <location>
        <begin position="247"/>
        <end position="309"/>
    </location>
</feature>
<name>A0A0P7B662_9HYPO</name>
<dbReference type="PANTHER" id="PTHR38166:SF1">
    <property type="entry name" value="C2H2-TYPE DOMAIN-CONTAINING PROTEIN"/>
    <property type="match status" value="1"/>
</dbReference>
<organism evidence="2 3">
    <name type="scientific">Neonectria ditissima</name>
    <dbReference type="NCBI Taxonomy" id="78410"/>
    <lineage>
        <taxon>Eukaryota</taxon>
        <taxon>Fungi</taxon>
        <taxon>Dikarya</taxon>
        <taxon>Ascomycota</taxon>
        <taxon>Pezizomycotina</taxon>
        <taxon>Sordariomycetes</taxon>
        <taxon>Hypocreomycetidae</taxon>
        <taxon>Hypocreales</taxon>
        <taxon>Nectriaceae</taxon>
        <taxon>Neonectria</taxon>
    </lineage>
</organism>
<evidence type="ECO:0000313" key="3">
    <source>
        <dbReference type="Proteomes" id="UP000050424"/>
    </source>
</evidence>
<evidence type="ECO:0008006" key="4">
    <source>
        <dbReference type="Google" id="ProtNLM"/>
    </source>
</evidence>
<feature type="compositionally biased region" description="Basic residues" evidence="1">
    <location>
        <begin position="630"/>
        <end position="644"/>
    </location>
</feature>
<evidence type="ECO:0000313" key="2">
    <source>
        <dbReference type="EMBL" id="KPM45157.1"/>
    </source>
</evidence>
<dbReference type="PANTHER" id="PTHR38166">
    <property type="entry name" value="C2H2-TYPE DOMAIN-CONTAINING PROTEIN-RELATED"/>
    <property type="match status" value="1"/>
</dbReference>
<dbReference type="EMBL" id="LKCW01000010">
    <property type="protein sequence ID" value="KPM45157.1"/>
    <property type="molecule type" value="Genomic_DNA"/>
</dbReference>
<dbReference type="AlphaFoldDB" id="A0A0P7B662"/>
<reference evidence="2 3" key="1">
    <citation type="submission" date="2015-09" db="EMBL/GenBank/DDBJ databases">
        <title>Draft genome of a European isolate of the apple canker pathogen Neonectria ditissima.</title>
        <authorList>
            <person name="Gomez-Cortecero A."/>
            <person name="Harrison R.J."/>
            <person name="Armitage A.D."/>
        </authorList>
    </citation>
    <scope>NUCLEOTIDE SEQUENCE [LARGE SCALE GENOMIC DNA]</scope>
    <source>
        <strain evidence="2 3">R09/05</strain>
    </source>
</reference>
<dbReference type="Proteomes" id="UP000050424">
    <property type="component" value="Unassembled WGS sequence"/>
</dbReference>
<feature type="compositionally biased region" description="Polar residues" evidence="1">
    <location>
        <begin position="299"/>
        <end position="308"/>
    </location>
</feature>
<feature type="compositionally biased region" description="Polar residues" evidence="1">
    <location>
        <begin position="265"/>
        <end position="282"/>
    </location>
</feature>
<evidence type="ECO:0000256" key="1">
    <source>
        <dbReference type="SAM" id="MobiDB-lite"/>
    </source>
</evidence>
<keyword evidence="3" id="KW-1185">Reference proteome</keyword>
<feature type="region of interest" description="Disordered" evidence="1">
    <location>
        <begin position="548"/>
        <end position="647"/>
    </location>
</feature>
<feature type="region of interest" description="Disordered" evidence="1">
    <location>
        <begin position="69"/>
        <end position="89"/>
    </location>
</feature>
<feature type="region of interest" description="Disordered" evidence="1">
    <location>
        <begin position="455"/>
        <end position="511"/>
    </location>
</feature>
<protein>
    <recommendedName>
        <fullName evidence="4">C2H2-type domain-containing protein</fullName>
    </recommendedName>
</protein>
<accession>A0A0P7B662</accession>
<feature type="compositionally biased region" description="Basic and acidic residues" evidence="1">
    <location>
        <begin position="491"/>
        <end position="502"/>
    </location>
</feature>
<gene>
    <name evidence="2" type="ORF">AK830_g1409</name>
</gene>
<dbReference type="STRING" id="78410.A0A0P7B662"/>
<comment type="caution">
    <text evidence="2">The sequence shown here is derived from an EMBL/GenBank/DDBJ whole genome shotgun (WGS) entry which is preliminary data.</text>
</comment>
<feature type="region of interest" description="Disordered" evidence="1">
    <location>
        <begin position="853"/>
        <end position="907"/>
    </location>
</feature>
<dbReference type="OrthoDB" id="5100807at2759"/>
<feature type="region of interest" description="Disordered" evidence="1">
    <location>
        <begin position="350"/>
        <end position="373"/>
    </location>
</feature>
<feature type="compositionally biased region" description="Basic and acidic residues" evidence="1">
    <location>
        <begin position="571"/>
        <end position="582"/>
    </location>
</feature>
<feature type="compositionally biased region" description="Basic and acidic residues" evidence="1">
    <location>
        <begin position="360"/>
        <end position="370"/>
    </location>
</feature>
<sequence>MYGDPFLDDEDLVHSYQAAGSIQPTDREDPAVVHSSHQAVHSDYVPSVTQLAARREVEVRNDEIWNWLSNDSSELSPTSGSEPTADLGLEPQASLHDHQLGVVDREHPTENRTLPGQLYFQNNKATLKTEDYHLIASNRNWGNAPILSMIDNGKYQPESSQAAIEKFGRLVKDTDSVVSRAASWGTRRLSVPEVPDLDIEKGSVVGNILRMFRASVRGEEQRGSLLKDLRGLIRRPDTSLLQRRKRTYTKDDECTDDMPLPGQPPTQRSRLVNKPTHSTNTPLVGDTRASIGGTRSEAESTNYTSIMSPKSPACDFDTLTPATSPKSEFSNLTAKKKTEGVRNEPQADISAGETLGIPGDSKRMRLDDSWNPKGCQTINEESKEKFDLPLDDLAKPIHIKLEEDDTSYPQIGKGGEDGISNYATLDFPNLRPALKKGADYDLLKKADISIGEAGNTRLAAEQTPSSGWSKPRKDTKRGEEGAGRMLPPPTKPERGGLHRSTDKLGSSELKGCAASEPQCEALVTEPTKAKRQLGFARVKIEVISLAQSYQSPSQSDCESMQSSEDETDSEASLHEDEVEAHPADGVGDTLTPQSSCPGESSSSSGSSNINTTRKPVDRDGSGSNDDPNKKPRRKTPKSTNKRNTNRFACPYQAFETSQNCFKPGPRNPNGGCAGIPRLKQHLSRRHMRSFRCSKCWRSFETRDKVDAHGQQEQPCEAREMPAAERFMLSENETIVQRLGCLGTAEETWWKLFQLLFPDMQNWSIESLKSQYWPYYIHLNAFMLPSMVFPNALFEQEQPGVHIPGVTVSGRSEFVTQDAQSPYLTVDPGSFSNNTPVSHTVYVPLLEASTSSSTQPVLQTLQHPQSEVSTSTPDGPYSDPQTSTLATSTMPSSETATQASQEISEQTQMRRNHNRLRARHSRLEEEVTEFQETARNARSNLGRADAVIDDLLALENLPRHIEDKLSEVSQILESVRKSLR</sequence>
<feature type="compositionally biased region" description="Low complexity" evidence="1">
    <location>
        <begin position="594"/>
        <end position="607"/>
    </location>
</feature>
<proteinExistence type="predicted"/>